<reference evidence="2 3" key="1">
    <citation type="journal article" date="2022" name="Nat. Plants">
        <title>Genomes of leafy and leafless Platanthera orchids illuminate the evolution of mycoheterotrophy.</title>
        <authorList>
            <person name="Li M.H."/>
            <person name="Liu K.W."/>
            <person name="Li Z."/>
            <person name="Lu H.C."/>
            <person name="Ye Q.L."/>
            <person name="Zhang D."/>
            <person name="Wang J.Y."/>
            <person name="Li Y.F."/>
            <person name="Zhong Z.M."/>
            <person name="Liu X."/>
            <person name="Yu X."/>
            <person name="Liu D.K."/>
            <person name="Tu X.D."/>
            <person name="Liu B."/>
            <person name="Hao Y."/>
            <person name="Liao X.Y."/>
            <person name="Jiang Y.T."/>
            <person name="Sun W.H."/>
            <person name="Chen J."/>
            <person name="Chen Y.Q."/>
            <person name="Ai Y."/>
            <person name="Zhai J.W."/>
            <person name="Wu S.S."/>
            <person name="Zhou Z."/>
            <person name="Hsiao Y.Y."/>
            <person name="Wu W.L."/>
            <person name="Chen Y.Y."/>
            <person name="Lin Y.F."/>
            <person name="Hsu J.L."/>
            <person name="Li C.Y."/>
            <person name="Wang Z.W."/>
            <person name="Zhao X."/>
            <person name="Zhong W.Y."/>
            <person name="Ma X.K."/>
            <person name="Ma L."/>
            <person name="Huang J."/>
            <person name="Chen G.Z."/>
            <person name="Huang M.Z."/>
            <person name="Huang L."/>
            <person name="Peng D.H."/>
            <person name="Luo Y.B."/>
            <person name="Zou S.Q."/>
            <person name="Chen S.P."/>
            <person name="Lan S."/>
            <person name="Tsai W.C."/>
            <person name="Van de Peer Y."/>
            <person name="Liu Z.J."/>
        </authorList>
    </citation>
    <scope>NUCLEOTIDE SEQUENCE [LARGE SCALE GENOMIC DNA]</scope>
    <source>
        <strain evidence="2">Lor288</strain>
    </source>
</reference>
<name>A0ABR2N1X4_9ASPA</name>
<comment type="caution">
    <text evidence="2">The sequence shown here is derived from an EMBL/GenBank/DDBJ whole genome shotgun (WGS) entry which is preliminary data.</text>
</comment>
<proteinExistence type="predicted"/>
<feature type="compositionally biased region" description="Polar residues" evidence="1">
    <location>
        <begin position="1"/>
        <end position="22"/>
    </location>
</feature>
<evidence type="ECO:0000313" key="3">
    <source>
        <dbReference type="Proteomes" id="UP001412067"/>
    </source>
</evidence>
<organism evidence="2 3">
    <name type="scientific">Platanthera guangdongensis</name>
    <dbReference type="NCBI Taxonomy" id="2320717"/>
    <lineage>
        <taxon>Eukaryota</taxon>
        <taxon>Viridiplantae</taxon>
        <taxon>Streptophyta</taxon>
        <taxon>Embryophyta</taxon>
        <taxon>Tracheophyta</taxon>
        <taxon>Spermatophyta</taxon>
        <taxon>Magnoliopsida</taxon>
        <taxon>Liliopsida</taxon>
        <taxon>Asparagales</taxon>
        <taxon>Orchidaceae</taxon>
        <taxon>Orchidoideae</taxon>
        <taxon>Orchideae</taxon>
        <taxon>Orchidinae</taxon>
        <taxon>Platanthera</taxon>
    </lineage>
</organism>
<evidence type="ECO:0000313" key="2">
    <source>
        <dbReference type="EMBL" id="KAK8970158.1"/>
    </source>
</evidence>
<dbReference type="EMBL" id="JBBWWR010000002">
    <property type="protein sequence ID" value="KAK8970158.1"/>
    <property type="molecule type" value="Genomic_DNA"/>
</dbReference>
<protein>
    <submittedName>
        <fullName evidence="2">Uncharacterized protein</fullName>
    </submittedName>
</protein>
<dbReference type="Proteomes" id="UP001412067">
    <property type="component" value="Unassembled WGS sequence"/>
</dbReference>
<sequence>MSCGTSVPKQPTPQGGKTNTACSLPPSGNAKKARSPAAALPLHVRKGRWLGFQPPYQTEQLKGSRIVGRVPRGL</sequence>
<keyword evidence="3" id="KW-1185">Reference proteome</keyword>
<accession>A0ABR2N1X4</accession>
<feature type="region of interest" description="Disordered" evidence="1">
    <location>
        <begin position="1"/>
        <end position="37"/>
    </location>
</feature>
<evidence type="ECO:0000256" key="1">
    <source>
        <dbReference type="SAM" id="MobiDB-lite"/>
    </source>
</evidence>
<gene>
    <name evidence="2" type="ORF">KSP40_PGU004488</name>
</gene>